<dbReference type="Proteomes" id="UP000235786">
    <property type="component" value="Unassembled WGS sequence"/>
</dbReference>
<keyword evidence="3" id="KW-1185">Reference proteome</keyword>
<sequence length="175" mass="20454">MPISDEERGKLGAKTAERKQKLKERREKKEARRQWKRKERALEKKSQLAKHPPKHIRQLRAACEELCLRVACGELYSAVERDREERDEIKGASVEESEESEDGDEEEEEEGEGEDMEEGEEGEGEDMEEGEEGDDEDEDMGEDKDGEDEAEREKVRELVEMFEREMEMEEEKTDA</sequence>
<gene>
    <name evidence="2" type="ORF">L207DRAFT_627738</name>
</gene>
<feature type="compositionally biased region" description="Acidic residues" evidence="1">
    <location>
        <begin position="166"/>
        <end position="175"/>
    </location>
</feature>
<feature type="region of interest" description="Disordered" evidence="1">
    <location>
        <begin position="1"/>
        <end position="56"/>
    </location>
</feature>
<proteinExistence type="predicted"/>
<reference evidence="2 3" key="1">
    <citation type="submission" date="2016-04" db="EMBL/GenBank/DDBJ databases">
        <title>A degradative enzymes factory behind the ericoid mycorrhizal symbiosis.</title>
        <authorList>
            <consortium name="DOE Joint Genome Institute"/>
            <person name="Martino E."/>
            <person name="Morin E."/>
            <person name="Grelet G."/>
            <person name="Kuo A."/>
            <person name="Kohler A."/>
            <person name="Daghino S."/>
            <person name="Barry K."/>
            <person name="Choi C."/>
            <person name="Cichocki N."/>
            <person name="Clum A."/>
            <person name="Copeland A."/>
            <person name="Hainaut M."/>
            <person name="Haridas S."/>
            <person name="Labutti K."/>
            <person name="Lindquist E."/>
            <person name="Lipzen A."/>
            <person name="Khouja H.-R."/>
            <person name="Murat C."/>
            <person name="Ohm R."/>
            <person name="Olson A."/>
            <person name="Spatafora J."/>
            <person name="Veneault-Fourrey C."/>
            <person name="Henrissat B."/>
            <person name="Grigoriev I."/>
            <person name="Martin F."/>
            <person name="Perotto S."/>
        </authorList>
    </citation>
    <scope>NUCLEOTIDE SEQUENCE [LARGE SCALE GENOMIC DNA]</scope>
    <source>
        <strain evidence="2 3">F</strain>
    </source>
</reference>
<evidence type="ECO:0000256" key="1">
    <source>
        <dbReference type="SAM" id="MobiDB-lite"/>
    </source>
</evidence>
<evidence type="ECO:0000313" key="2">
    <source>
        <dbReference type="EMBL" id="PMD46981.1"/>
    </source>
</evidence>
<dbReference type="EMBL" id="KZ613938">
    <property type="protein sequence ID" value="PMD46981.1"/>
    <property type="molecule type" value="Genomic_DNA"/>
</dbReference>
<feature type="compositionally biased region" description="Acidic residues" evidence="1">
    <location>
        <begin position="95"/>
        <end position="150"/>
    </location>
</feature>
<evidence type="ECO:0000313" key="3">
    <source>
        <dbReference type="Proteomes" id="UP000235786"/>
    </source>
</evidence>
<feature type="compositionally biased region" description="Basic and acidic residues" evidence="1">
    <location>
        <begin position="79"/>
        <end position="90"/>
    </location>
</feature>
<dbReference type="AlphaFoldDB" id="A0A2J6S898"/>
<accession>A0A2J6S898</accession>
<name>A0A2J6S898_HYAVF</name>
<protein>
    <submittedName>
        <fullName evidence="2">Uncharacterized protein</fullName>
    </submittedName>
</protein>
<feature type="region of interest" description="Disordered" evidence="1">
    <location>
        <begin position="77"/>
        <end position="175"/>
    </location>
</feature>
<feature type="compositionally biased region" description="Basic residues" evidence="1">
    <location>
        <begin position="47"/>
        <end position="56"/>
    </location>
</feature>
<feature type="compositionally biased region" description="Basic and acidic residues" evidence="1">
    <location>
        <begin position="151"/>
        <end position="165"/>
    </location>
</feature>
<organism evidence="2 3">
    <name type="scientific">Hyaloscypha variabilis (strain UAMH 11265 / GT02V1 / F)</name>
    <name type="common">Meliniomyces variabilis</name>
    <dbReference type="NCBI Taxonomy" id="1149755"/>
    <lineage>
        <taxon>Eukaryota</taxon>
        <taxon>Fungi</taxon>
        <taxon>Dikarya</taxon>
        <taxon>Ascomycota</taxon>
        <taxon>Pezizomycotina</taxon>
        <taxon>Leotiomycetes</taxon>
        <taxon>Helotiales</taxon>
        <taxon>Hyaloscyphaceae</taxon>
        <taxon>Hyaloscypha</taxon>
        <taxon>Hyaloscypha variabilis</taxon>
    </lineage>
</organism>
<feature type="compositionally biased region" description="Basic and acidic residues" evidence="1">
    <location>
        <begin position="1"/>
        <end position="33"/>
    </location>
</feature>